<proteinExistence type="predicted"/>
<dbReference type="SUPFAM" id="SSF56371">
    <property type="entry name" value="Ribosome inactivating proteins (RIP)"/>
    <property type="match status" value="1"/>
</dbReference>
<dbReference type="PRINTS" id="PR00396">
    <property type="entry name" value="SHIGARICIN"/>
</dbReference>
<accession>A0ABR2BLS3</accession>
<dbReference type="InterPro" id="IPR016139">
    <property type="entry name" value="Ribosome_inactivat_prot_sub2"/>
</dbReference>
<evidence type="ECO:0000313" key="2">
    <source>
        <dbReference type="Proteomes" id="UP001472677"/>
    </source>
</evidence>
<protein>
    <submittedName>
        <fullName evidence="1">Uncharacterized protein</fullName>
    </submittedName>
</protein>
<dbReference type="Gene3D" id="4.10.470.10">
    <property type="entry name" value="Ricin (A Subunit), domain 2"/>
    <property type="match status" value="1"/>
</dbReference>
<comment type="caution">
    <text evidence="1">The sequence shown here is derived from an EMBL/GenBank/DDBJ whole genome shotgun (WGS) entry which is preliminary data.</text>
</comment>
<dbReference type="EMBL" id="JBBPBM010000104">
    <property type="protein sequence ID" value="KAK8508116.1"/>
    <property type="molecule type" value="Genomic_DNA"/>
</dbReference>
<dbReference type="InterPro" id="IPR017989">
    <property type="entry name" value="Ribosome_inactivat_1/2"/>
</dbReference>
<dbReference type="Proteomes" id="UP001472677">
    <property type="component" value="Unassembled WGS sequence"/>
</dbReference>
<evidence type="ECO:0000313" key="1">
    <source>
        <dbReference type="EMBL" id="KAK8508116.1"/>
    </source>
</evidence>
<gene>
    <name evidence="1" type="ORF">V6N12_025218</name>
</gene>
<dbReference type="InterPro" id="IPR016138">
    <property type="entry name" value="Ribosome_inactivat_prot_sub1"/>
</dbReference>
<dbReference type="PANTHER" id="PTHR33453:SF34">
    <property type="entry name" value="RIBOSOME-INACTIVATING PROTEIN"/>
    <property type="match status" value="1"/>
</dbReference>
<dbReference type="InterPro" id="IPR001574">
    <property type="entry name" value="Ribosome_inactivat_prot"/>
</dbReference>
<sequence>MKVWAVAVLLLCWIYRVKALSPIYKLTFDATYATQSKYVAFITDLVRILMVHGSASHGIPVLPASTMPPTDLHRYVVVELYDRSKKVSLVIDAVNLYILGYRPGGGAVSYFFKDVAQDVRQLFFDGTERQRLHFDGSYGSLEGKAGAGRGEIPLGFEELCRKINDLNSYTPVPGEVKYIAKALIVCIEMVSEAARFKFILQQIAAMAPAVPDGTGTTLLPNTLMQGYQNNWGQLSTAIQLAKADGTFRNSVTVTPDLVFGNVASVRRIITVLLKASPTTSSATTLLDQ</sequence>
<reference evidence="1 2" key="1">
    <citation type="journal article" date="2024" name="G3 (Bethesda)">
        <title>Genome assembly of Hibiscus sabdariffa L. provides insights into metabolisms of medicinal natural products.</title>
        <authorList>
            <person name="Kim T."/>
        </authorList>
    </citation>
    <scope>NUCLEOTIDE SEQUENCE [LARGE SCALE GENOMIC DNA]</scope>
    <source>
        <strain evidence="1">TK-2024</strain>
        <tissue evidence="1">Old leaves</tissue>
    </source>
</reference>
<dbReference type="Gene3D" id="3.40.420.10">
    <property type="entry name" value="Ricin (A subunit), domain 1"/>
    <property type="match status" value="1"/>
</dbReference>
<organism evidence="1 2">
    <name type="scientific">Hibiscus sabdariffa</name>
    <name type="common">roselle</name>
    <dbReference type="NCBI Taxonomy" id="183260"/>
    <lineage>
        <taxon>Eukaryota</taxon>
        <taxon>Viridiplantae</taxon>
        <taxon>Streptophyta</taxon>
        <taxon>Embryophyta</taxon>
        <taxon>Tracheophyta</taxon>
        <taxon>Spermatophyta</taxon>
        <taxon>Magnoliopsida</taxon>
        <taxon>eudicotyledons</taxon>
        <taxon>Gunneridae</taxon>
        <taxon>Pentapetalae</taxon>
        <taxon>rosids</taxon>
        <taxon>malvids</taxon>
        <taxon>Malvales</taxon>
        <taxon>Malvaceae</taxon>
        <taxon>Malvoideae</taxon>
        <taxon>Hibiscus</taxon>
    </lineage>
</organism>
<keyword evidence="2" id="KW-1185">Reference proteome</keyword>
<dbReference type="PANTHER" id="PTHR33453">
    <property type="match status" value="1"/>
</dbReference>
<dbReference type="Pfam" id="PF00161">
    <property type="entry name" value="RIP"/>
    <property type="match status" value="1"/>
</dbReference>
<name>A0ABR2BLS3_9ROSI</name>
<dbReference type="InterPro" id="IPR036041">
    <property type="entry name" value="Ribosome-inact_prot_sf"/>
</dbReference>